<proteinExistence type="predicted"/>
<keyword evidence="3" id="KW-1185">Reference proteome</keyword>
<keyword evidence="2" id="KW-0067">ATP-binding</keyword>
<dbReference type="Gene3D" id="3.30.565.10">
    <property type="entry name" value="Histidine kinase-like ATPase, C-terminal domain"/>
    <property type="match status" value="1"/>
</dbReference>
<dbReference type="EMBL" id="JBHTLD010000259">
    <property type="protein sequence ID" value="MFD1188366.1"/>
    <property type="molecule type" value="Genomic_DNA"/>
</dbReference>
<dbReference type="InterPro" id="IPR039248">
    <property type="entry name" value="Ptase_RsbX"/>
</dbReference>
<dbReference type="GO" id="GO:0005524">
    <property type="term" value="F:ATP binding"/>
    <property type="evidence" value="ECO:0007669"/>
    <property type="project" value="UniProtKB-KW"/>
</dbReference>
<keyword evidence="2" id="KW-0547">Nucleotide-binding</keyword>
<gene>
    <name evidence="2" type="ORF">ACFQ2O_19300</name>
</gene>
<reference evidence="3" key="1">
    <citation type="journal article" date="2019" name="Int. J. Syst. Evol. Microbiol.">
        <title>The Global Catalogue of Microorganisms (GCM) 10K type strain sequencing project: providing services to taxonomists for standard genome sequencing and annotation.</title>
        <authorList>
            <consortium name="The Broad Institute Genomics Platform"/>
            <consortium name="The Broad Institute Genome Sequencing Center for Infectious Disease"/>
            <person name="Wu L."/>
            <person name="Ma J."/>
        </authorList>
    </citation>
    <scope>NUCLEOTIDE SEQUENCE [LARGE SCALE GENOMIC DNA]</scope>
    <source>
        <strain evidence="3">JCM 31319</strain>
    </source>
</reference>
<comment type="caution">
    <text evidence="2">The sequence shown here is derived from an EMBL/GenBank/DDBJ whole genome shotgun (WGS) entry which is preliminary data.</text>
</comment>
<dbReference type="Gene3D" id="3.60.40.10">
    <property type="entry name" value="PPM-type phosphatase domain"/>
    <property type="match status" value="1"/>
</dbReference>
<evidence type="ECO:0000259" key="1">
    <source>
        <dbReference type="Pfam" id="PF13581"/>
    </source>
</evidence>
<dbReference type="Pfam" id="PF13581">
    <property type="entry name" value="HATPase_c_2"/>
    <property type="match status" value="1"/>
</dbReference>
<dbReference type="PANTHER" id="PTHR35801:SF1">
    <property type="entry name" value="PHOSPHOSERINE PHOSPHATASE RSBX"/>
    <property type="match status" value="1"/>
</dbReference>
<dbReference type="InterPro" id="IPR003594">
    <property type="entry name" value="HATPase_dom"/>
</dbReference>
<evidence type="ECO:0000313" key="3">
    <source>
        <dbReference type="Proteomes" id="UP001597094"/>
    </source>
</evidence>
<dbReference type="RefSeq" id="WP_377531855.1">
    <property type="nucleotide sequence ID" value="NZ_JBHTLD010000259.1"/>
</dbReference>
<dbReference type="InterPro" id="IPR036457">
    <property type="entry name" value="PPM-type-like_dom_sf"/>
</dbReference>
<name>A0ABW3SWL6_9BACT</name>
<dbReference type="InterPro" id="IPR036890">
    <property type="entry name" value="HATPase_C_sf"/>
</dbReference>
<evidence type="ECO:0000313" key="2">
    <source>
        <dbReference type="EMBL" id="MFD1188366.1"/>
    </source>
</evidence>
<dbReference type="SUPFAM" id="SSF55874">
    <property type="entry name" value="ATPase domain of HSP90 chaperone/DNA topoisomerase II/histidine kinase"/>
    <property type="match status" value="1"/>
</dbReference>
<organism evidence="2 3">
    <name type="scientific">Pontibacter rugosus</name>
    <dbReference type="NCBI Taxonomy" id="1745966"/>
    <lineage>
        <taxon>Bacteria</taxon>
        <taxon>Pseudomonadati</taxon>
        <taxon>Bacteroidota</taxon>
        <taxon>Cytophagia</taxon>
        <taxon>Cytophagales</taxon>
        <taxon>Hymenobacteraceae</taxon>
        <taxon>Pontibacter</taxon>
    </lineage>
</organism>
<protein>
    <submittedName>
        <fullName evidence="2">ATP-binding protein</fullName>
    </submittedName>
</protein>
<feature type="domain" description="Histidine kinase/HSP90-like ATPase" evidence="1">
    <location>
        <begin position="18"/>
        <end position="121"/>
    </location>
</feature>
<accession>A0ABW3SWL6</accession>
<sequence>MDVKQHQKFLIPDKSYASIAKRDITRIAEAQGFSASEVGKVNIVVSEMASNLVKHVPKGGELLVRTIEKTGIEIICLDNGEGMRDPVRMQEDGVSTFGSAGEGLGAIKRQSDVFDLFTQPEIGTIILSRIYKAGKYDQRAQQAKRHELGYIMVAKPNETMCGDGLAVIENGPELYLLALDGLGHGSNAHEASRQASEVFNTSPLLPPDQMLRNIHEKIKRTRGAVGFMAGISGNTQKMTYCGIGNIAGKLFSADGSMAGQGYKNIISYNGILGHNIPNTLSNQALDWGRNRMLIVHSDGIKSRWDLHKYPSLNRHLATTTAALVYKEYCRQTDDTLVVVCKGKA</sequence>
<dbReference type="Proteomes" id="UP001597094">
    <property type="component" value="Unassembled WGS sequence"/>
</dbReference>
<dbReference type="PANTHER" id="PTHR35801">
    <property type="entry name" value="PHOSPHOSERINE PHOSPHATASE RSBX"/>
    <property type="match status" value="1"/>
</dbReference>